<keyword evidence="7" id="KW-0560">Oxidoreductase</keyword>
<keyword evidence="9 11" id="KW-0472">Membrane</keyword>
<comment type="subcellular location">
    <subcellularLocation>
        <location evidence="2">Membrane</location>
    </subcellularLocation>
</comment>
<dbReference type="GO" id="GO:0020037">
    <property type="term" value="F:heme binding"/>
    <property type="evidence" value="ECO:0007669"/>
    <property type="project" value="InterPro"/>
</dbReference>
<keyword evidence="6 11" id="KW-1133">Transmembrane helix</keyword>
<dbReference type="SUPFAM" id="SSF48264">
    <property type="entry name" value="Cytochrome P450"/>
    <property type="match status" value="1"/>
</dbReference>
<proteinExistence type="predicted"/>
<dbReference type="EMBL" id="KV875898">
    <property type="protein sequence ID" value="RZR73377.1"/>
    <property type="molecule type" value="Genomic_DNA"/>
</dbReference>
<dbReference type="Proteomes" id="UP000290560">
    <property type="component" value="Unassembled WGS sequence"/>
</dbReference>
<evidence type="ECO:0000256" key="10">
    <source>
        <dbReference type="SAM" id="Coils"/>
    </source>
</evidence>
<name>A0A445MGG8_ENSVE</name>
<evidence type="ECO:0000256" key="9">
    <source>
        <dbReference type="ARBA" id="ARBA00023136"/>
    </source>
</evidence>
<accession>A0A445MGG8</accession>
<dbReference type="InterPro" id="IPR050651">
    <property type="entry name" value="Plant_Cytochrome_P450_Monoox"/>
</dbReference>
<evidence type="ECO:0000256" key="7">
    <source>
        <dbReference type="ARBA" id="ARBA00023002"/>
    </source>
</evidence>
<keyword evidence="3" id="KW-0349">Heme</keyword>
<evidence type="ECO:0000256" key="2">
    <source>
        <dbReference type="ARBA" id="ARBA00004370"/>
    </source>
</evidence>
<dbReference type="PANTHER" id="PTHR47947:SF26">
    <property type="entry name" value="CYTOCHROME P450"/>
    <property type="match status" value="1"/>
</dbReference>
<sequence length="240" mass="26863">MIGLSIAVGGEIFLFFFSVMSSAAWALVSSHGASFPFPSLAISIWYEVLLLRFGSRPILVVASATKECFTAFRLSSTPNPVDFMPFLRWVGMNGLQKRMQRLEKEIDGLLEEIVDEIRRKESEENPQVYTDNITKETLERSRGVGKPYEVHAGAVPDRGRRRIQVHSHRSWKEAVPGASPGRKETMGLALASLVQCFEWRRLGEEEVDLAESEGLTTPMAVPLEALCKPRQAMRDVLSPL</sequence>
<dbReference type="GO" id="GO:0016020">
    <property type="term" value="C:membrane"/>
    <property type="evidence" value="ECO:0007669"/>
    <property type="project" value="UniProtKB-SubCell"/>
</dbReference>
<evidence type="ECO:0000256" key="8">
    <source>
        <dbReference type="ARBA" id="ARBA00023004"/>
    </source>
</evidence>
<keyword evidence="10" id="KW-0175">Coiled coil</keyword>
<dbReference type="AlphaFoldDB" id="A0A445MGG8"/>
<dbReference type="InterPro" id="IPR036396">
    <property type="entry name" value="Cyt_P450_sf"/>
</dbReference>
<dbReference type="PANTHER" id="PTHR47947">
    <property type="entry name" value="CYTOCHROME P450 82C3-RELATED"/>
    <property type="match status" value="1"/>
</dbReference>
<dbReference type="Gene3D" id="1.10.630.10">
    <property type="entry name" value="Cytochrome P450"/>
    <property type="match status" value="1"/>
</dbReference>
<feature type="coiled-coil region" evidence="10">
    <location>
        <begin position="92"/>
        <end position="119"/>
    </location>
</feature>
<organism evidence="12">
    <name type="scientific">Ensete ventricosum</name>
    <name type="common">Abyssinian banana</name>
    <name type="synonym">Musa ensete</name>
    <dbReference type="NCBI Taxonomy" id="4639"/>
    <lineage>
        <taxon>Eukaryota</taxon>
        <taxon>Viridiplantae</taxon>
        <taxon>Streptophyta</taxon>
        <taxon>Embryophyta</taxon>
        <taxon>Tracheophyta</taxon>
        <taxon>Spermatophyta</taxon>
        <taxon>Magnoliopsida</taxon>
        <taxon>Liliopsida</taxon>
        <taxon>Zingiberales</taxon>
        <taxon>Musaceae</taxon>
        <taxon>Ensete</taxon>
    </lineage>
</organism>
<evidence type="ECO:0000256" key="1">
    <source>
        <dbReference type="ARBA" id="ARBA00001971"/>
    </source>
</evidence>
<evidence type="ECO:0000256" key="3">
    <source>
        <dbReference type="ARBA" id="ARBA00022617"/>
    </source>
</evidence>
<evidence type="ECO:0000256" key="4">
    <source>
        <dbReference type="ARBA" id="ARBA00022692"/>
    </source>
</evidence>
<reference evidence="12" key="1">
    <citation type="journal article" date="2018" name="Data Brief">
        <title>Genome sequence data from 17 accessions of Ensete ventricosum, a staple food crop for millions in Ethiopia.</title>
        <authorList>
            <person name="Yemataw Z."/>
            <person name="Muzemil S."/>
            <person name="Ambachew D."/>
            <person name="Tripathi L."/>
            <person name="Tesfaye K."/>
            <person name="Chala A."/>
            <person name="Farbos A."/>
            <person name="O'Neill P."/>
            <person name="Moore K."/>
            <person name="Grant M."/>
            <person name="Studholme D.J."/>
        </authorList>
    </citation>
    <scope>NUCLEOTIDE SEQUENCE [LARGE SCALE GENOMIC DNA]</scope>
    <source>
        <tissue evidence="12">Leaf</tissue>
    </source>
</reference>
<evidence type="ECO:0000256" key="6">
    <source>
        <dbReference type="ARBA" id="ARBA00022989"/>
    </source>
</evidence>
<protein>
    <submittedName>
        <fullName evidence="12">Uncharacterized protein</fullName>
    </submittedName>
</protein>
<evidence type="ECO:0000256" key="11">
    <source>
        <dbReference type="SAM" id="Phobius"/>
    </source>
</evidence>
<comment type="cofactor">
    <cofactor evidence="1">
        <name>heme</name>
        <dbReference type="ChEBI" id="CHEBI:30413"/>
    </cofactor>
</comment>
<evidence type="ECO:0000313" key="12">
    <source>
        <dbReference type="EMBL" id="RZR73377.1"/>
    </source>
</evidence>
<gene>
    <name evidence="12" type="ORF">BHM03_00023347</name>
</gene>
<dbReference type="GO" id="GO:0005506">
    <property type="term" value="F:iron ion binding"/>
    <property type="evidence" value="ECO:0007669"/>
    <property type="project" value="InterPro"/>
</dbReference>
<evidence type="ECO:0000256" key="5">
    <source>
        <dbReference type="ARBA" id="ARBA00022723"/>
    </source>
</evidence>
<keyword evidence="4 11" id="KW-0812">Transmembrane</keyword>
<keyword evidence="8" id="KW-0408">Iron</keyword>
<feature type="transmembrane region" description="Helical" evidence="11">
    <location>
        <begin position="12"/>
        <end position="29"/>
    </location>
</feature>
<dbReference type="GO" id="GO:0004497">
    <property type="term" value="F:monooxygenase activity"/>
    <property type="evidence" value="ECO:0007669"/>
    <property type="project" value="InterPro"/>
</dbReference>
<dbReference type="GO" id="GO:0016705">
    <property type="term" value="F:oxidoreductase activity, acting on paired donors, with incorporation or reduction of molecular oxygen"/>
    <property type="evidence" value="ECO:0007669"/>
    <property type="project" value="InterPro"/>
</dbReference>
<keyword evidence="5" id="KW-0479">Metal-binding</keyword>